<name>A0ABZ3IU25_9FIRM</name>
<dbReference type="Pfam" id="PF07730">
    <property type="entry name" value="HisKA_3"/>
    <property type="match status" value="1"/>
</dbReference>
<comment type="catalytic activity">
    <reaction evidence="1">
        <text>ATP + protein L-histidine = ADP + protein N-phospho-L-histidine.</text>
        <dbReference type="EC" id="2.7.13.3"/>
    </reaction>
</comment>
<evidence type="ECO:0000256" key="9">
    <source>
        <dbReference type="SAM" id="Phobius"/>
    </source>
</evidence>
<dbReference type="CDD" id="cd16917">
    <property type="entry name" value="HATPase_UhpB-NarQ-NarX-like"/>
    <property type="match status" value="1"/>
</dbReference>
<reference evidence="11" key="1">
    <citation type="submission" date="2024-05" db="EMBL/GenBank/DDBJ databases">
        <title>Isolation and characterization of Sporomusa carbonis sp. nov., a carboxydotrophic hydrogenogen in the genus of Sporomusa isolated from a charcoal burning pile.</title>
        <authorList>
            <person name="Boeer T."/>
            <person name="Rosenbaum F."/>
            <person name="Eysell L."/>
            <person name="Mueller V."/>
            <person name="Daniel R."/>
            <person name="Poehlein A."/>
        </authorList>
    </citation>
    <scope>NUCLEOTIDE SEQUENCE [LARGE SCALE GENOMIC DNA]</scope>
    <source>
        <strain evidence="11">DSM 10669</strain>
    </source>
</reference>
<dbReference type="Proteomes" id="UP000216752">
    <property type="component" value="Chromosome"/>
</dbReference>
<feature type="transmembrane region" description="Helical" evidence="9">
    <location>
        <begin position="22"/>
        <end position="40"/>
    </location>
</feature>
<evidence type="ECO:0000256" key="3">
    <source>
        <dbReference type="ARBA" id="ARBA00022553"/>
    </source>
</evidence>
<keyword evidence="4" id="KW-0808">Transferase</keyword>
<keyword evidence="3" id="KW-0597">Phosphoprotein</keyword>
<dbReference type="Gene3D" id="3.30.565.10">
    <property type="entry name" value="Histidine kinase-like ATPase, C-terminal domain"/>
    <property type="match status" value="1"/>
</dbReference>
<dbReference type="Gene3D" id="3.30.450.20">
    <property type="entry name" value="PAS domain"/>
    <property type="match status" value="1"/>
</dbReference>
<gene>
    <name evidence="11" type="ORF">SPSIL_051520</name>
</gene>
<feature type="transmembrane region" description="Helical" evidence="9">
    <location>
        <begin position="86"/>
        <end position="103"/>
    </location>
</feature>
<dbReference type="SUPFAM" id="SSF55874">
    <property type="entry name" value="ATPase domain of HSP90 chaperone/DNA topoisomerase II/histidine kinase"/>
    <property type="match status" value="1"/>
</dbReference>
<feature type="transmembrane region" description="Helical" evidence="9">
    <location>
        <begin position="155"/>
        <end position="177"/>
    </location>
</feature>
<evidence type="ECO:0000313" key="11">
    <source>
        <dbReference type="EMBL" id="XFO68924.1"/>
    </source>
</evidence>
<feature type="transmembrane region" description="Helical" evidence="9">
    <location>
        <begin position="189"/>
        <end position="208"/>
    </location>
</feature>
<keyword evidence="5" id="KW-0547">Nucleotide-binding</keyword>
<dbReference type="PANTHER" id="PTHR24421">
    <property type="entry name" value="NITRATE/NITRITE SENSOR PROTEIN NARX-RELATED"/>
    <property type="match status" value="1"/>
</dbReference>
<dbReference type="InterPro" id="IPR036890">
    <property type="entry name" value="HATPase_C_sf"/>
</dbReference>
<evidence type="ECO:0000256" key="2">
    <source>
        <dbReference type="ARBA" id="ARBA00012438"/>
    </source>
</evidence>
<dbReference type="InterPro" id="IPR011712">
    <property type="entry name" value="Sig_transdc_His_kin_sub3_dim/P"/>
</dbReference>
<dbReference type="EC" id="2.7.13.3" evidence="2"/>
<keyword evidence="9" id="KW-1133">Transmembrane helix</keyword>
<keyword evidence="12" id="KW-1185">Reference proteome</keyword>
<evidence type="ECO:0000256" key="6">
    <source>
        <dbReference type="ARBA" id="ARBA00022777"/>
    </source>
</evidence>
<dbReference type="InterPro" id="IPR003594">
    <property type="entry name" value="HATPase_dom"/>
</dbReference>
<dbReference type="Gene3D" id="1.20.5.1930">
    <property type="match status" value="1"/>
</dbReference>
<evidence type="ECO:0000256" key="4">
    <source>
        <dbReference type="ARBA" id="ARBA00022679"/>
    </source>
</evidence>
<organism evidence="11 12">
    <name type="scientific">Sporomusa silvacetica DSM 10669</name>
    <dbReference type="NCBI Taxonomy" id="1123289"/>
    <lineage>
        <taxon>Bacteria</taxon>
        <taxon>Bacillati</taxon>
        <taxon>Bacillota</taxon>
        <taxon>Negativicutes</taxon>
        <taxon>Selenomonadales</taxon>
        <taxon>Sporomusaceae</taxon>
        <taxon>Sporomusa</taxon>
    </lineage>
</organism>
<feature type="transmembrane region" description="Helical" evidence="9">
    <location>
        <begin position="115"/>
        <end position="135"/>
    </location>
</feature>
<accession>A0ABZ3IU25</accession>
<evidence type="ECO:0000256" key="1">
    <source>
        <dbReference type="ARBA" id="ARBA00000085"/>
    </source>
</evidence>
<dbReference type="PANTHER" id="PTHR24421:SF10">
    <property type="entry name" value="NITRATE_NITRITE SENSOR PROTEIN NARQ"/>
    <property type="match status" value="1"/>
</dbReference>
<keyword evidence="9" id="KW-0812">Transmembrane</keyword>
<proteinExistence type="predicted"/>
<keyword evidence="7" id="KW-0067">ATP-binding</keyword>
<evidence type="ECO:0000256" key="5">
    <source>
        <dbReference type="ARBA" id="ARBA00022741"/>
    </source>
</evidence>
<keyword evidence="6" id="KW-0418">Kinase</keyword>
<keyword evidence="9" id="KW-0472">Membrane</keyword>
<evidence type="ECO:0000259" key="10">
    <source>
        <dbReference type="SMART" id="SM00387"/>
    </source>
</evidence>
<evidence type="ECO:0000313" key="12">
    <source>
        <dbReference type="Proteomes" id="UP000216752"/>
    </source>
</evidence>
<dbReference type="InterPro" id="IPR050482">
    <property type="entry name" value="Sensor_HK_TwoCompSys"/>
</dbReference>
<dbReference type="RefSeq" id="WP_094604352.1">
    <property type="nucleotide sequence ID" value="NZ_CP155573.1"/>
</dbReference>
<feature type="transmembrane region" description="Helical" evidence="9">
    <location>
        <begin position="52"/>
        <end position="74"/>
    </location>
</feature>
<sequence>MNSLLYSIDTLQVMVYHPIKEIWFYLLVATALAALAGYTWQYRRMPAARWWIIGLSLRAVLLLSLVVITVSPALEDKIFWTKMQQMSAIALIPTFLLLAANFAEQKTRIIKTAIWVLVALSGFGILALLTTGWHGLYWRGVVWDGVTFGIVRGPIYWVMSAIGYFQFLLVCVLCIIWSFRFYGLRRWQIAVLPINPLIAVIGHILWVIDQQTRGIPSMPLAFLLSSMGWSWIFFRLRVLNLAQLAQTAVTRSMNDSLIVIDDQDYIVELNSSAYMLLDGQETSLNGSRAATALAPWPALAELACSREVRTGEISLADGYYLFRVTPLAGWGNREMGKAIVLQDIGELKQAQAKIVDQQKALSIMAERARLGRELHDGAGQIWSYINMKVEAARSLLAKNEPAQADMLMERLAGVVRDVHVDIRESIAGLRTTVPAEHGLWEPLEEYLHWFRQNNDIDVELIIDKKFTPGVLPSVTEVQLLRIIQEALTNIRKHSDAGHARIIISQHGSAAEIRVEDDGRGFDPILMAEKKGKYGIKIMEERAGEVGAQLRVESALRAGTRIVLSLPLTEG</sequence>
<dbReference type="EMBL" id="CP155573">
    <property type="protein sequence ID" value="XFO68924.1"/>
    <property type="molecule type" value="Genomic_DNA"/>
</dbReference>
<dbReference type="Pfam" id="PF16927">
    <property type="entry name" value="HisKA_7TM"/>
    <property type="match status" value="1"/>
</dbReference>
<dbReference type="SMART" id="SM00387">
    <property type="entry name" value="HATPase_c"/>
    <property type="match status" value="1"/>
</dbReference>
<keyword evidence="8" id="KW-0902">Two-component regulatory system</keyword>
<feature type="domain" description="Histidine kinase/HSP90-like ATPase" evidence="10">
    <location>
        <begin position="474"/>
        <end position="569"/>
    </location>
</feature>
<protein>
    <recommendedName>
        <fullName evidence="2">histidine kinase</fullName>
        <ecNumber evidence="2">2.7.13.3</ecNumber>
    </recommendedName>
</protein>
<evidence type="ECO:0000256" key="7">
    <source>
        <dbReference type="ARBA" id="ARBA00022840"/>
    </source>
</evidence>
<dbReference type="Pfam" id="PF02518">
    <property type="entry name" value="HATPase_c"/>
    <property type="match status" value="1"/>
</dbReference>
<dbReference type="InterPro" id="IPR031621">
    <property type="entry name" value="HisKA_7TM"/>
</dbReference>
<evidence type="ECO:0000256" key="8">
    <source>
        <dbReference type="ARBA" id="ARBA00023012"/>
    </source>
</evidence>